<feature type="binding site" evidence="1">
    <location>
        <position position="7"/>
    </location>
    <ligand>
        <name>a divalent metal cation</name>
        <dbReference type="ChEBI" id="CHEBI:60240"/>
        <label>1</label>
    </ligand>
</feature>
<feature type="binding site" evidence="1">
    <location>
        <position position="200"/>
    </location>
    <ligand>
        <name>a divalent metal cation</name>
        <dbReference type="ChEBI" id="CHEBI:60240"/>
        <label>1</label>
    </ligand>
</feature>
<dbReference type="SUPFAM" id="SSF51556">
    <property type="entry name" value="Metallo-dependent hydrolases"/>
    <property type="match status" value="1"/>
</dbReference>
<feature type="binding site" evidence="1">
    <location>
        <position position="152"/>
    </location>
    <ligand>
        <name>a divalent metal cation</name>
        <dbReference type="ChEBI" id="CHEBI:60240"/>
        <label>2</label>
    </ligand>
</feature>
<evidence type="ECO:0000256" key="1">
    <source>
        <dbReference type="PIRSR" id="PIRSR005902-1"/>
    </source>
</evidence>
<dbReference type="Pfam" id="PF01026">
    <property type="entry name" value="TatD_DNase"/>
    <property type="match status" value="1"/>
</dbReference>
<keyword evidence="3" id="KW-1185">Reference proteome</keyword>
<dbReference type="PANTHER" id="PTHR46124:SF2">
    <property type="entry name" value="D-AMINOACYL-TRNA DEACYLASE"/>
    <property type="match status" value="1"/>
</dbReference>
<dbReference type="STRING" id="225004.SAMN02745152_01967"/>
<dbReference type="RefSeq" id="WP_078931704.1">
    <property type="nucleotide sequence ID" value="NZ_CAMFAQ010000026.1"/>
</dbReference>
<gene>
    <name evidence="2" type="ORF">SAMN02745152_01967</name>
</gene>
<dbReference type="EMBL" id="FUXC01000013">
    <property type="protein sequence ID" value="SKA02444.1"/>
    <property type="molecule type" value="Genomic_DNA"/>
</dbReference>
<protein>
    <submittedName>
        <fullName evidence="2">TatD DNase family protein</fullName>
    </submittedName>
</protein>
<dbReference type="InterPro" id="IPR032466">
    <property type="entry name" value="Metal_Hydrolase"/>
</dbReference>
<accession>A0A1T4QFE9</accession>
<dbReference type="GO" id="GO:0046872">
    <property type="term" value="F:metal ion binding"/>
    <property type="evidence" value="ECO:0007669"/>
    <property type="project" value="UniProtKB-KW"/>
</dbReference>
<dbReference type="PANTHER" id="PTHR46124">
    <property type="entry name" value="D-AMINOACYL-TRNA DEACYLASE"/>
    <property type="match status" value="1"/>
</dbReference>
<organism evidence="2 3">
    <name type="scientific">Treponema berlinense</name>
    <dbReference type="NCBI Taxonomy" id="225004"/>
    <lineage>
        <taxon>Bacteria</taxon>
        <taxon>Pseudomonadati</taxon>
        <taxon>Spirochaetota</taxon>
        <taxon>Spirochaetia</taxon>
        <taxon>Spirochaetales</taxon>
        <taxon>Treponemataceae</taxon>
        <taxon>Treponema</taxon>
    </lineage>
</organism>
<name>A0A1T4QFE9_9SPIR</name>
<dbReference type="InterPro" id="IPR001130">
    <property type="entry name" value="TatD-like"/>
</dbReference>
<dbReference type="Proteomes" id="UP000190395">
    <property type="component" value="Unassembled WGS sequence"/>
</dbReference>
<dbReference type="OrthoDB" id="9810005at2"/>
<dbReference type="GeneID" id="303368194"/>
<evidence type="ECO:0000313" key="2">
    <source>
        <dbReference type="EMBL" id="SKA02444.1"/>
    </source>
</evidence>
<reference evidence="2 3" key="1">
    <citation type="submission" date="2017-02" db="EMBL/GenBank/DDBJ databases">
        <authorList>
            <person name="Peterson S.W."/>
        </authorList>
    </citation>
    <scope>NUCLEOTIDE SEQUENCE [LARGE SCALE GENOMIC DNA]</scope>
    <source>
        <strain evidence="2 3">ATCC BAA-909</strain>
    </source>
</reference>
<dbReference type="Gene3D" id="3.20.20.140">
    <property type="entry name" value="Metal-dependent hydrolases"/>
    <property type="match status" value="1"/>
</dbReference>
<dbReference type="AlphaFoldDB" id="A0A1T4QFE9"/>
<dbReference type="GO" id="GO:0005829">
    <property type="term" value="C:cytosol"/>
    <property type="evidence" value="ECO:0007669"/>
    <property type="project" value="TreeGrafter"/>
</dbReference>
<feature type="binding site" evidence="1">
    <location>
        <position position="9"/>
    </location>
    <ligand>
        <name>a divalent metal cation</name>
        <dbReference type="ChEBI" id="CHEBI:60240"/>
        <label>1</label>
    </ligand>
</feature>
<feature type="binding site" evidence="1">
    <location>
        <position position="92"/>
    </location>
    <ligand>
        <name>a divalent metal cation</name>
        <dbReference type="ChEBI" id="CHEBI:60240"/>
        <label>1</label>
    </ligand>
</feature>
<keyword evidence="1" id="KW-0479">Metal-binding</keyword>
<sequence>MQFVDFHTHLDLYKNQNELFEQLSSFCGTIVAASVNLDSYKKNCRIAQKAKALGFEADIIATLGIHPEKVLLEKEKLCEYEKFLKESHIIGEIGMDFCWYKEASPVAQEEVLRFFLEHCNQEKKYCVIHTKDAEEKICRILEEYPFAKPIIHWYDGPEEIYKEFVGRNYMQTFGCETIRSKHIQKLLEQTPLNLILAETDNPDSEKWLGGTDSSIFLIERIYKDIAEVLGLKIEKIAKTINENSAKILKEF</sequence>
<dbReference type="PIRSF" id="PIRSF005902">
    <property type="entry name" value="DNase_TatD"/>
    <property type="match status" value="1"/>
</dbReference>
<feature type="binding site" evidence="1">
    <location>
        <position position="129"/>
    </location>
    <ligand>
        <name>a divalent metal cation</name>
        <dbReference type="ChEBI" id="CHEBI:60240"/>
        <label>2</label>
    </ligand>
</feature>
<proteinExistence type="predicted"/>
<dbReference type="GO" id="GO:0016788">
    <property type="term" value="F:hydrolase activity, acting on ester bonds"/>
    <property type="evidence" value="ECO:0007669"/>
    <property type="project" value="InterPro"/>
</dbReference>
<evidence type="ECO:0000313" key="3">
    <source>
        <dbReference type="Proteomes" id="UP000190395"/>
    </source>
</evidence>